<keyword evidence="10 13" id="KW-0804">Transcription</keyword>
<comment type="subunit">
    <text evidence="2 13">Homodimer.</text>
</comment>
<evidence type="ECO:0000256" key="12">
    <source>
        <dbReference type="ARBA" id="ARBA00023236"/>
    </source>
</evidence>
<evidence type="ECO:0000259" key="16">
    <source>
        <dbReference type="Pfam" id="PF01726"/>
    </source>
</evidence>
<dbReference type="GO" id="GO:0003677">
    <property type="term" value="F:DNA binding"/>
    <property type="evidence" value="ECO:0007669"/>
    <property type="project" value="UniProtKB-UniRule"/>
</dbReference>
<protein>
    <recommendedName>
        <fullName evidence="13">LexA repressor</fullName>
        <ecNumber evidence="13">3.4.21.88</ecNumber>
    </recommendedName>
</protein>
<evidence type="ECO:0000313" key="17">
    <source>
        <dbReference type="EMBL" id="SHE40039.1"/>
    </source>
</evidence>
<evidence type="ECO:0000313" key="18">
    <source>
        <dbReference type="Proteomes" id="UP000184148"/>
    </source>
</evidence>
<dbReference type="GO" id="GO:0009432">
    <property type="term" value="P:SOS response"/>
    <property type="evidence" value="ECO:0007669"/>
    <property type="project" value="UniProtKB-UniRule"/>
</dbReference>
<keyword evidence="12 13" id="KW-0742">SOS response</keyword>
<dbReference type="Gene3D" id="2.10.109.10">
    <property type="entry name" value="Umud Fragment, subunit A"/>
    <property type="match status" value="1"/>
</dbReference>
<dbReference type="Pfam" id="PF01726">
    <property type="entry name" value="LexA_DNA_bind"/>
    <property type="match status" value="1"/>
</dbReference>
<keyword evidence="11 13" id="KW-0234">DNA repair</keyword>
<keyword evidence="8 13" id="KW-0805">Transcription regulation</keyword>
<reference evidence="18" key="1">
    <citation type="submission" date="2016-11" db="EMBL/GenBank/DDBJ databases">
        <authorList>
            <person name="Varghese N."/>
            <person name="Submissions S."/>
        </authorList>
    </citation>
    <scope>NUCLEOTIDE SEQUENCE [LARGE SCALE GENOMIC DNA]</scope>
    <source>
        <strain evidence="18">DSM 12395</strain>
    </source>
</reference>
<evidence type="ECO:0000256" key="1">
    <source>
        <dbReference type="ARBA" id="ARBA00007484"/>
    </source>
</evidence>
<evidence type="ECO:0000256" key="9">
    <source>
        <dbReference type="ARBA" id="ARBA00023125"/>
    </source>
</evidence>
<feature type="site" description="Cleavage; by autolysis" evidence="13">
    <location>
        <begin position="109"/>
        <end position="110"/>
    </location>
</feature>
<keyword evidence="7 13" id="KW-0068">Autocatalytic cleavage</keyword>
<dbReference type="PANTHER" id="PTHR33516:SF2">
    <property type="entry name" value="LEXA REPRESSOR-RELATED"/>
    <property type="match status" value="1"/>
</dbReference>
<dbReference type="InterPro" id="IPR036388">
    <property type="entry name" value="WH-like_DNA-bd_sf"/>
</dbReference>
<dbReference type="EMBL" id="FQUY01000001">
    <property type="protein sequence ID" value="SHE40039.1"/>
    <property type="molecule type" value="Genomic_DNA"/>
</dbReference>
<evidence type="ECO:0000256" key="14">
    <source>
        <dbReference type="RuleBase" id="RU003991"/>
    </source>
</evidence>
<dbReference type="SUPFAM" id="SSF46785">
    <property type="entry name" value="Winged helix' DNA-binding domain"/>
    <property type="match status" value="1"/>
</dbReference>
<dbReference type="CDD" id="cd06529">
    <property type="entry name" value="S24_LexA-like"/>
    <property type="match status" value="1"/>
</dbReference>
<keyword evidence="4 13" id="KW-0235">DNA replication</keyword>
<dbReference type="GO" id="GO:0006281">
    <property type="term" value="P:DNA repair"/>
    <property type="evidence" value="ECO:0007669"/>
    <property type="project" value="UniProtKB-UniRule"/>
</dbReference>
<feature type="active site" description="For autocatalytic cleavage activity" evidence="13">
    <location>
        <position position="181"/>
    </location>
</feature>
<dbReference type="FunFam" id="2.10.109.10:FF:000001">
    <property type="entry name" value="LexA repressor"/>
    <property type="match status" value="1"/>
</dbReference>
<keyword evidence="18" id="KW-1185">Reference proteome</keyword>
<evidence type="ECO:0000256" key="3">
    <source>
        <dbReference type="ARBA" id="ARBA00022491"/>
    </source>
</evidence>
<dbReference type="InterPro" id="IPR039418">
    <property type="entry name" value="LexA-like"/>
</dbReference>
<comment type="similarity">
    <text evidence="1 13 14">Belongs to the peptidase S24 family.</text>
</comment>
<keyword evidence="3 13" id="KW-0678">Repressor</keyword>
<dbReference type="InterPro" id="IPR036390">
    <property type="entry name" value="WH_DNA-bd_sf"/>
</dbReference>
<evidence type="ECO:0000259" key="15">
    <source>
        <dbReference type="Pfam" id="PF00717"/>
    </source>
</evidence>
<dbReference type="Gene3D" id="1.10.10.10">
    <property type="entry name" value="Winged helix-like DNA-binding domain superfamily/Winged helix DNA-binding domain"/>
    <property type="match status" value="1"/>
</dbReference>
<dbReference type="HAMAP" id="MF_00015">
    <property type="entry name" value="LexA"/>
    <property type="match status" value="1"/>
</dbReference>
<dbReference type="GO" id="GO:0045892">
    <property type="term" value="P:negative regulation of DNA-templated transcription"/>
    <property type="evidence" value="ECO:0007669"/>
    <property type="project" value="UniProtKB-UniRule"/>
</dbReference>
<name>A0A1M4T6F0_9FIRM</name>
<gene>
    <name evidence="13" type="primary">lexA</name>
    <name evidence="17" type="ORF">SAMN02745133_00368</name>
</gene>
<keyword evidence="9 13" id="KW-0238">DNA-binding</keyword>
<dbReference type="STRING" id="1121429.SAMN02745133_00368"/>
<dbReference type="InterPro" id="IPR006197">
    <property type="entry name" value="Peptidase_S24_LexA"/>
</dbReference>
<dbReference type="InterPro" id="IPR006200">
    <property type="entry name" value="LexA"/>
</dbReference>
<dbReference type="InterPro" id="IPR006199">
    <property type="entry name" value="LexA_DNA-bd_dom"/>
</dbReference>
<proteinExistence type="inferred from homology"/>
<comment type="function">
    <text evidence="13">Represses a number of genes involved in the response to DNA damage (SOS response), including recA and lexA. In the presence of single-stranded DNA, RecA interacts with LexA causing an autocatalytic cleavage which disrupts the DNA-binding part of LexA, leading to derepression of the SOS regulon and eventually DNA repair.</text>
</comment>
<dbReference type="SUPFAM" id="SSF51306">
    <property type="entry name" value="LexA/Signal peptidase"/>
    <property type="match status" value="1"/>
</dbReference>
<dbReference type="InterPro" id="IPR050077">
    <property type="entry name" value="LexA_repressor"/>
</dbReference>
<evidence type="ECO:0000256" key="11">
    <source>
        <dbReference type="ARBA" id="ARBA00023204"/>
    </source>
</evidence>
<dbReference type="PANTHER" id="PTHR33516">
    <property type="entry name" value="LEXA REPRESSOR"/>
    <property type="match status" value="1"/>
</dbReference>
<dbReference type="GO" id="GO:0004252">
    <property type="term" value="F:serine-type endopeptidase activity"/>
    <property type="evidence" value="ECO:0007669"/>
    <property type="project" value="UniProtKB-UniRule"/>
</dbReference>
<dbReference type="Proteomes" id="UP000184148">
    <property type="component" value="Unassembled WGS sequence"/>
</dbReference>
<dbReference type="EC" id="3.4.21.88" evidence="13"/>
<evidence type="ECO:0000256" key="7">
    <source>
        <dbReference type="ARBA" id="ARBA00022813"/>
    </source>
</evidence>
<feature type="DNA-binding region" description="H-T-H motif" evidence="13">
    <location>
        <begin position="36"/>
        <end position="56"/>
    </location>
</feature>
<feature type="domain" description="LexA repressor DNA-binding" evidence="16">
    <location>
        <begin position="12"/>
        <end position="73"/>
    </location>
</feature>
<organism evidence="17 18">
    <name type="scientific">Desulforamulus putei DSM 12395</name>
    <dbReference type="NCBI Taxonomy" id="1121429"/>
    <lineage>
        <taxon>Bacteria</taxon>
        <taxon>Bacillati</taxon>
        <taxon>Bacillota</taxon>
        <taxon>Clostridia</taxon>
        <taxon>Eubacteriales</taxon>
        <taxon>Peptococcaceae</taxon>
        <taxon>Desulforamulus</taxon>
    </lineage>
</organism>
<dbReference type="GO" id="GO:0006260">
    <property type="term" value="P:DNA replication"/>
    <property type="evidence" value="ECO:0007669"/>
    <property type="project" value="UniProtKB-UniRule"/>
</dbReference>
<evidence type="ECO:0000256" key="6">
    <source>
        <dbReference type="ARBA" id="ARBA00022801"/>
    </source>
</evidence>
<keyword evidence="5 13" id="KW-0227">DNA damage</keyword>
<dbReference type="Pfam" id="PF00717">
    <property type="entry name" value="Peptidase_S24"/>
    <property type="match status" value="1"/>
</dbReference>
<dbReference type="AlphaFoldDB" id="A0A1M4T6F0"/>
<evidence type="ECO:0000256" key="10">
    <source>
        <dbReference type="ARBA" id="ARBA00023163"/>
    </source>
</evidence>
<sequence length="220" mass="24517">MCLRKVVNPSMLNPREEAVLNVIIENVKLKGYPPSVREIGEAVGLSSSSTVHSYLKRLEQKGYLRRDPTKPRAIEVIGLENGRDHHAAETKPCNQDELVSVPVVGEVAAGLPLLAVQNYDDRVILPRSFTGYGEFFILTVRGESMIDAGILPGDLLLVRRQESVNNGEIAVALLDDEATVKTFYKEKDRIRLQPENSLMEPIYVRDVKILGKVVGLMRKI</sequence>
<accession>A0A1M4T6F0</accession>
<keyword evidence="6 13" id="KW-0378">Hydrolase</keyword>
<dbReference type="InterPro" id="IPR015927">
    <property type="entry name" value="Peptidase_S24_S26A/B/C"/>
</dbReference>
<feature type="active site" description="For autocatalytic cleavage activity" evidence="13">
    <location>
        <position position="144"/>
    </location>
</feature>
<evidence type="ECO:0000256" key="8">
    <source>
        <dbReference type="ARBA" id="ARBA00023015"/>
    </source>
</evidence>
<evidence type="ECO:0000256" key="13">
    <source>
        <dbReference type="HAMAP-Rule" id="MF_00015"/>
    </source>
</evidence>
<dbReference type="NCBIfam" id="TIGR00498">
    <property type="entry name" value="lexA"/>
    <property type="match status" value="1"/>
</dbReference>
<dbReference type="FunFam" id="1.10.10.10:FF:000009">
    <property type="entry name" value="LexA repressor"/>
    <property type="match status" value="1"/>
</dbReference>
<dbReference type="GO" id="GO:0006508">
    <property type="term" value="P:proteolysis"/>
    <property type="evidence" value="ECO:0007669"/>
    <property type="project" value="InterPro"/>
</dbReference>
<comment type="catalytic activity">
    <reaction evidence="13">
        <text>Hydrolysis of Ala-|-Gly bond in repressor LexA.</text>
        <dbReference type="EC" id="3.4.21.88"/>
    </reaction>
</comment>
<evidence type="ECO:0000256" key="2">
    <source>
        <dbReference type="ARBA" id="ARBA00011738"/>
    </source>
</evidence>
<evidence type="ECO:0000256" key="4">
    <source>
        <dbReference type="ARBA" id="ARBA00022705"/>
    </source>
</evidence>
<evidence type="ECO:0000256" key="5">
    <source>
        <dbReference type="ARBA" id="ARBA00022763"/>
    </source>
</evidence>
<dbReference type="InterPro" id="IPR036286">
    <property type="entry name" value="LexA/Signal_pep-like_sf"/>
</dbReference>
<feature type="domain" description="Peptidase S24/S26A/S26B/S26C" evidence="15">
    <location>
        <begin position="102"/>
        <end position="214"/>
    </location>
</feature>
<dbReference type="PRINTS" id="PR00726">
    <property type="entry name" value="LEXASERPTASE"/>
</dbReference>